<dbReference type="Proteomes" id="UP001164929">
    <property type="component" value="Chromosome 1"/>
</dbReference>
<evidence type="ECO:0000313" key="2">
    <source>
        <dbReference type="Proteomes" id="UP001164929"/>
    </source>
</evidence>
<comment type="caution">
    <text evidence="1">The sequence shown here is derived from an EMBL/GenBank/DDBJ whole genome shotgun (WGS) entry which is preliminary data.</text>
</comment>
<name>A0AAD6RNJ4_9ROSI</name>
<dbReference type="EMBL" id="JAQIZT010000001">
    <property type="protein sequence ID" value="KAJ7012255.1"/>
    <property type="molecule type" value="Genomic_DNA"/>
</dbReference>
<organism evidence="1 2">
    <name type="scientific">Populus alba x Populus x berolinensis</name>
    <dbReference type="NCBI Taxonomy" id="444605"/>
    <lineage>
        <taxon>Eukaryota</taxon>
        <taxon>Viridiplantae</taxon>
        <taxon>Streptophyta</taxon>
        <taxon>Embryophyta</taxon>
        <taxon>Tracheophyta</taxon>
        <taxon>Spermatophyta</taxon>
        <taxon>Magnoliopsida</taxon>
        <taxon>eudicotyledons</taxon>
        <taxon>Gunneridae</taxon>
        <taxon>Pentapetalae</taxon>
        <taxon>rosids</taxon>
        <taxon>fabids</taxon>
        <taxon>Malpighiales</taxon>
        <taxon>Salicaceae</taxon>
        <taxon>Saliceae</taxon>
        <taxon>Populus</taxon>
    </lineage>
</organism>
<proteinExistence type="predicted"/>
<reference evidence="1 2" key="1">
    <citation type="journal article" date="2023" name="Mol. Ecol. Resour.">
        <title>Chromosome-level genome assembly of a triploid poplar Populus alba 'Berolinensis'.</title>
        <authorList>
            <person name="Chen S."/>
            <person name="Yu Y."/>
            <person name="Wang X."/>
            <person name="Wang S."/>
            <person name="Zhang T."/>
            <person name="Zhou Y."/>
            <person name="He R."/>
            <person name="Meng N."/>
            <person name="Wang Y."/>
            <person name="Liu W."/>
            <person name="Liu Z."/>
            <person name="Liu J."/>
            <person name="Guo Q."/>
            <person name="Huang H."/>
            <person name="Sederoff R.R."/>
            <person name="Wang G."/>
            <person name="Qu G."/>
            <person name="Chen S."/>
        </authorList>
    </citation>
    <scope>NUCLEOTIDE SEQUENCE [LARGE SCALE GENOMIC DNA]</scope>
    <source>
        <strain evidence="1">SC-2020</strain>
    </source>
</reference>
<keyword evidence="2" id="KW-1185">Reference proteome</keyword>
<accession>A0AAD6RNJ4</accession>
<sequence length="69" mass="7922">MCSPLTGAHIADNLGRTLVSEHLLVGVFSWLEDSPPIIAWWVKWQAAVESCAFSIWNCFMFPIWFHVCR</sequence>
<protein>
    <submittedName>
        <fullName evidence="1">Uncharacterized protein</fullName>
    </submittedName>
</protein>
<gene>
    <name evidence="1" type="ORF">NC653_002350</name>
</gene>
<dbReference type="AlphaFoldDB" id="A0AAD6RNJ4"/>
<evidence type="ECO:0000313" key="1">
    <source>
        <dbReference type="EMBL" id="KAJ7012255.1"/>
    </source>
</evidence>